<keyword evidence="3" id="KW-0862">Zinc</keyword>
<feature type="domain" description="RING-type" evidence="5">
    <location>
        <begin position="10"/>
        <end position="53"/>
    </location>
</feature>
<keyword evidence="8" id="KW-1185">Reference proteome</keyword>
<evidence type="ECO:0000259" key="6">
    <source>
        <dbReference type="PROSITE" id="PS50119"/>
    </source>
</evidence>
<dbReference type="SMART" id="SM00184">
    <property type="entry name" value="RING"/>
    <property type="match status" value="1"/>
</dbReference>
<dbReference type="PANTHER" id="PTHR25462">
    <property type="entry name" value="BONUS, ISOFORM C-RELATED"/>
    <property type="match status" value="1"/>
</dbReference>
<name>A0AAN8PY33_PATCE</name>
<dbReference type="GO" id="GO:0061630">
    <property type="term" value="F:ubiquitin protein ligase activity"/>
    <property type="evidence" value="ECO:0007669"/>
    <property type="project" value="TreeGrafter"/>
</dbReference>
<dbReference type="InterPro" id="IPR013083">
    <property type="entry name" value="Znf_RING/FYVE/PHD"/>
</dbReference>
<dbReference type="SUPFAM" id="SSF57850">
    <property type="entry name" value="RING/U-box"/>
    <property type="match status" value="1"/>
</dbReference>
<evidence type="ECO:0000256" key="3">
    <source>
        <dbReference type="ARBA" id="ARBA00022833"/>
    </source>
</evidence>
<feature type="domain" description="B box-type" evidence="6">
    <location>
        <begin position="80"/>
        <end position="127"/>
    </location>
</feature>
<dbReference type="Pfam" id="PF00643">
    <property type="entry name" value="zf-B_box"/>
    <property type="match status" value="1"/>
</dbReference>
<dbReference type="AlphaFoldDB" id="A0AAN8PY33"/>
<dbReference type="PROSITE" id="PS00518">
    <property type="entry name" value="ZF_RING_1"/>
    <property type="match status" value="1"/>
</dbReference>
<evidence type="ECO:0000259" key="5">
    <source>
        <dbReference type="PROSITE" id="PS50089"/>
    </source>
</evidence>
<evidence type="ECO:0000313" key="8">
    <source>
        <dbReference type="Proteomes" id="UP001347796"/>
    </source>
</evidence>
<feature type="domain" description="B box-type" evidence="6">
    <location>
        <begin position="138"/>
        <end position="179"/>
    </location>
</feature>
<dbReference type="SMART" id="SM00336">
    <property type="entry name" value="BBOX"/>
    <property type="match status" value="1"/>
</dbReference>
<dbReference type="InterPro" id="IPR000315">
    <property type="entry name" value="Znf_B-box"/>
</dbReference>
<dbReference type="PROSITE" id="PS50089">
    <property type="entry name" value="ZF_RING_2"/>
    <property type="match status" value="1"/>
</dbReference>
<dbReference type="PANTHER" id="PTHR25462:SF229">
    <property type="entry name" value="TRANSCRIPTION INTERMEDIARY FACTOR 1-BETA"/>
    <property type="match status" value="1"/>
</dbReference>
<keyword evidence="1" id="KW-0479">Metal-binding</keyword>
<comment type="caution">
    <text evidence="7">The sequence shown here is derived from an EMBL/GenBank/DDBJ whole genome shotgun (WGS) entry which is preliminary data.</text>
</comment>
<evidence type="ECO:0000313" key="7">
    <source>
        <dbReference type="EMBL" id="KAK6189144.1"/>
    </source>
</evidence>
<dbReference type="Gene3D" id="3.30.160.60">
    <property type="entry name" value="Classic Zinc Finger"/>
    <property type="match status" value="1"/>
</dbReference>
<dbReference type="InterPro" id="IPR047153">
    <property type="entry name" value="TRIM45/56/19-like"/>
</dbReference>
<dbReference type="InterPro" id="IPR018957">
    <property type="entry name" value="Znf_C3HC4_RING-type"/>
</dbReference>
<dbReference type="GO" id="GO:0008270">
    <property type="term" value="F:zinc ion binding"/>
    <property type="evidence" value="ECO:0007669"/>
    <property type="project" value="UniProtKB-KW"/>
</dbReference>
<evidence type="ECO:0000256" key="1">
    <source>
        <dbReference type="ARBA" id="ARBA00022723"/>
    </source>
</evidence>
<dbReference type="Pfam" id="PF00097">
    <property type="entry name" value="zf-C3HC4"/>
    <property type="match status" value="1"/>
</dbReference>
<dbReference type="SUPFAM" id="SSF57845">
    <property type="entry name" value="B-box zinc-binding domain"/>
    <property type="match status" value="1"/>
</dbReference>
<proteinExistence type="predicted"/>
<dbReference type="Gene3D" id="3.30.40.10">
    <property type="entry name" value="Zinc/RING finger domain, C3HC4 (zinc finger)"/>
    <property type="match status" value="1"/>
</dbReference>
<dbReference type="InterPro" id="IPR001841">
    <property type="entry name" value="Znf_RING"/>
</dbReference>
<gene>
    <name evidence="7" type="ORF">SNE40_005177</name>
</gene>
<protein>
    <submittedName>
        <fullName evidence="7">Uncharacterized protein</fullName>
    </submittedName>
</protein>
<evidence type="ECO:0000256" key="4">
    <source>
        <dbReference type="PROSITE-ProRule" id="PRU00024"/>
    </source>
</evidence>
<accession>A0AAN8PY33</accession>
<sequence>MAEKVTRRACSICLSDFKKPRIIDCHHSFCEKCLDSYMKTSTRDNTFPCPMCRQQISAPKGGAKAFAMNFYIDDESERNCKPEPCGMCKTSNTSQFRCKDCDRYLCSSCKSMHDTLPPCIGHHVVTLDATILGDAKQKEKKNCQKHSDSCLEFYCRACKQVICMKCLMTRHKDHKTSDIVDVWSETAKELKEIEAVLEDTIAQLEENSVSISDNIIKIQSYVVKSCERVDQQVQKICTAAQKAGDDLKTRLHIAFDEEEEKMKKLLKGTEDGAKELRINAQCVADMIQNEQMVKAVEGLPTLRSRIEEINLVEIDIPELSFISFKEYKIDMSQLGTIIVNPAVTFHHDFFLNQFKKKGRNNEIESRDIKQDGLVWYLTVDKEQTGMTFGIGLANENIKSLSGRYTLTLTNKRHRKSVKMSGYINFKKENSKTYISHTDVTWAQLCDPTQGFVDSKKRFTVKASVSVRNVQK</sequence>
<dbReference type="GO" id="GO:0006513">
    <property type="term" value="P:protein monoubiquitination"/>
    <property type="evidence" value="ECO:0007669"/>
    <property type="project" value="TreeGrafter"/>
</dbReference>
<dbReference type="InterPro" id="IPR017907">
    <property type="entry name" value="Znf_RING_CS"/>
</dbReference>
<dbReference type="EMBL" id="JAZGQO010000003">
    <property type="protein sequence ID" value="KAK6189144.1"/>
    <property type="molecule type" value="Genomic_DNA"/>
</dbReference>
<dbReference type="PROSITE" id="PS50119">
    <property type="entry name" value="ZF_BBOX"/>
    <property type="match status" value="2"/>
</dbReference>
<reference evidence="7 8" key="1">
    <citation type="submission" date="2024-01" db="EMBL/GenBank/DDBJ databases">
        <title>The genome of the rayed Mediterranean limpet Patella caerulea (Linnaeus, 1758).</title>
        <authorList>
            <person name="Anh-Thu Weber A."/>
            <person name="Halstead-Nussloch G."/>
        </authorList>
    </citation>
    <scope>NUCLEOTIDE SEQUENCE [LARGE SCALE GENOMIC DNA]</scope>
    <source>
        <strain evidence="7">AATW-2023a</strain>
        <tissue evidence="7">Whole specimen</tissue>
    </source>
</reference>
<organism evidence="7 8">
    <name type="scientific">Patella caerulea</name>
    <name type="common">Rayed Mediterranean limpet</name>
    <dbReference type="NCBI Taxonomy" id="87958"/>
    <lineage>
        <taxon>Eukaryota</taxon>
        <taxon>Metazoa</taxon>
        <taxon>Spiralia</taxon>
        <taxon>Lophotrochozoa</taxon>
        <taxon>Mollusca</taxon>
        <taxon>Gastropoda</taxon>
        <taxon>Patellogastropoda</taxon>
        <taxon>Patelloidea</taxon>
        <taxon>Patellidae</taxon>
        <taxon>Patella</taxon>
    </lineage>
</organism>
<dbReference type="Proteomes" id="UP001347796">
    <property type="component" value="Unassembled WGS sequence"/>
</dbReference>
<evidence type="ECO:0000256" key="2">
    <source>
        <dbReference type="ARBA" id="ARBA00022771"/>
    </source>
</evidence>
<keyword evidence="2 4" id="KW-0863">Zinc-finger</keyword>